<name>A0ABR4LES0_9EURO</name>
<evidence type="ECO:0000313" key="1">
    <source>
        <dbReference type="EMBL" id="KAL2862589.1"/>
    </source>
</evidence>
<protein>
    <submittedName>
        <fullName evidence="1">Uncharacterized protein</fullName>
    </submittedName>
</protein>
<dbReference type="GeneID" id="98145419"/>
<accession>A0ABR4LES0</accession>
<keyword evidence="2" id="KW-1185">Reference proteome</keyword>
<sequence length="72" mass="8120">MKYISGTRSRAPEPLGWIYLLTSVPNLSISWKIIALFSPAHTWKHLIRSARALHRQSSNRILGQASFGDSTQ</sequence>
<comment type="caution">
    <text evidence="1">The sequence shown here is derived from an EMBL/GenBank/DDBJ whole genome shotgun (WGS) entry which is preliminary data.</text>
</comment>
<dbReference type="Proteomes" id="UP001610432">
    <property type="component" value="Unassembled WGS sequence"/>
</dbReference>
<reference evidence="1 2" key="1">
    <citation type="submission" date="2024-07" db="EMBL/GenBank/DDBJ databases">
        <title>Section-level genome sequencing and comparative genomics of Aspergillus sections Usti and Cavernicolus.</title>
        <authorList>
            <consortium name="Lawrence Berkeley National Laboratory"/>
            <person name="Nybo J.L."/>
            <person name="Vesth T.C."/>
            <person name="Theobald S."/>
            <person name="Frisvad J.C."/>
            <person name="Larsen T.O."/>
            <person name="Kjaerboelling I."/>
            <person name="Rothschild-Mancinelli K."/>
            <person name="Lyhne E.K."/>
            <person name="Kogle M.E."/>
            <person name="Barry K."/>
            <person name="Clum A."/>
            <person name="Na H."/>
            <person name="Ledsgaard L."/>
            <person name="Lin J."/>
            <person name="Lipzen A."/>
            <person name="Kuo A."/>
            <person name="Riley R."/>
            <person name="Mondo S."/>
            <person name="Labutti K."/>
            <person name="Haridas S."/>
            <person name="Pangalinan J."/>
            <person name="Salamov A.A."/>
            <person name="Simmons B.A."/>
            <person name="Magnuson J.K."/>
            <person name="Chen J."/>
            <person name="Drula E."/>
            <person name="Henrissat B."/>
            <person name="Wiebenga A."/>
            <person name="Lubbers R.J."/>
            <person name="Gomes A.C."/>
            <person name="Macurrencykelacurrency M.R."/>
            <person name="Stajich J."/>
            <person name="Grigoriev I.V."/>
            <person name="Mortensen U.H."/>
            <person name="De Vries R.P."/>
            <person name="Baker S.E."/>
            <person name="Andersen M.R."/>
        </authorList>
    </citation>
    <scope>NUCLEOTIDE SEQUENCE [LARGE SCALE GENOMIC DNA]</scope>
    <source>
        <strain evidence="1 2">CBS 449.75</strain>
    </source>
</reference>
<dbReference type="EMBL" id="JBFXLQ010000065">
    <property type="protein sequence ID" value="KAL2862589.1"/>
    <property type="molecule type" value="Genomic_DNA"/>
</dbReference>
<gene>
    <name evidence="1" type="ORF">BJX67DRAFT_366104</name>
</gene>
<evidence type="ECO:0000313" key="2">
    <source>
        <dbReference type="Proteomes" id="UP001610432"/>
    </source>
</evidence>
<organism evidence="1 2">
    <name type="scientific">Aspergillus lucknowensis</name>
    <dbReference type="NCBI Taxonomy" id="176173"/>
    <lineage>
        <taxon>Eukaryota</taxon>
        <taxon>Fungi</taxon>
        <taxon>Dikarya</taxon>
        <taxon>Ascomycota</taxon>
        <taxon>Pezizomycotina</taxon>
        <taxon>Eurotiomycetes</taxon>
        <taxon>Eurotiomycetidae</taxon>
        <taxon>Eurotiales</taxon>
        <taxon>Aspergillaceae</taxon>
        <taxon>Aspergillus</taxon>
        <taxon>Aspergillus subgen. Nidulantes</taxon>
    </lineage>
</organism>
<proteinExistence type="predicted"/>
<dbReference type="RefSeq" id="XP_070881568.1">
    <property type="nucleotide sequence ID" value="XM_071030347.1"/>
</dbReference>